<gene>
    <name evidence="1" type="ORF">GQ588_07740</name>
</gene>
<evidence type="ECO:0000313" key="2">
    <source>
        <dbReference type="Proteomes" id="UP000430508"/>
    </source>
</evidence>
<dbReference type="AlphaFoldDB" id="A0A857DIU1"/>
<sequence length="121" mass="13676">MFEIVNNQVLKVEEVETKIQTAIVKTFYCYEKKIVFSSSKNIINADGVDFSFISFLWQRFDGLNGFMPDESQDSVLIDFAGIKQEIIPGEIVEFSTNIKGDHIIKSLCDMVENGEVVIVGE</sequence>
<dbReference type="Proteomes" id="UP000430508">
    <property type="component" value="Chromosome"/>
</dbReference>
<evidence type="ECO:0000313" key="1">
    <source>
        <dbReference type="EMBL" id="QHA00528.1"/>
    </source>
</evidence>
<reference evidence="1 2" key="1">
    <citation type="submission" date="2019-12" db="EMBL/GenBank/DDBJ databases">
        <title>Sequence classification of anaerobic respiratory reductive dehalogenases: First we see many, then we see few.</title>
        <authorList>
            <person name="Molenda O."/>
            <person name="Puentes Jacome L.A."/>
            <person name="Cao X."/>
            <person name="Nesbo C.L."/>
            <person name="Tang S."/>
            <person name="Morson N."/>
            <person name="Patron J."/>
            <person name="Lomheim L."/>
            <person name="Wishart D.S."/>
            <person name="Edwards E.A."/>
        </authorList>
    </citation>
    <scope>NUCLEOTIDE SEQUENCE [LARGE SCALE GENOMIC DNA]</scope>
    <source>
        <strain evidence="1 2">12DCA</strain>
    </source>
</reference>
<dbReference type="RefSeq" id="WP_158208231.1">
    <property type="nucleotide sequence ID" value="NZ_CP046996.1"/>
</dbReference>
<organism evidence="1 2">
    <name type="scientific">Dehalobacter restrictus</name>
    <dbReference type="NCBI Taxonomy" id="55583"/>
    <lineage>
        <taxon>Bacteria</taxon>
        <taxon>Bacillati</taxon>
        <taxon>Bacillota</taxon>
        <taxon>Clostridia</taxon>
        <taxon>Eubacteriales</taxon>
        <taxon>Desulfitobacteriaceae</taxon>
        <taxon>Dehalobacter</taxon>
    </lineage>
</organism>
<dbReference type="EMBL" id="CP046996">
    <property type="protein sequence ID" value="QHA00528.1"/>
    <property type="molecule type" value="Genomic_DNA"/>
</dbReference>
<accession>A0A857DIU1</accession>
<proteinExistence type="predicted"/>
<protein>
    <submittedName>
        <fullName evidence="1">Uncharacterized protein</fullName>
    </submittedName>
</protein>
<name>A0A857DIU1_9FIRM</name>